<dbReference type="PROSITE" id="PS51257">
    <property type="entry name" value="PROKAR_LIPOPROTEIN"/>
    <property type="match status" value="1"/>
</dbReference>
<dbReference type="InterPro" id="IPR013783">
    <property type="entry name" value="Ig-like_fold"/>
</dbReference>
<dbReference type="RefSeq" id="WP_125322200.1">
    <property type="nucleotide sequence ID" value="NZ_RSFA01000060.1"/>
</dbReference>
<name>A0A3R9EFN9_9VIBR</name>
<evidence type="ECO:0000313" key="3">
    <source>
        <dbReference type="EMBL" id="RSD30594.1"/>
    </source>
</evidence>
<feature type="region of interest" description="Disordered" evidence="1">
    <location>
        <begin position="3605"/>
        <end position="3666"/>
    </location>
</feature>
<dbReference type="EMBL" id="RSFA01000060">
    <property type="protein sequence ID" value="RSD30594.1"/>
    <property type="molecule type" value="Genomic_DNA"/>
</dbReference>
<dbReference type="Gene3D" id="2.60.40.10">
    <property type="entry name" value="Immunoglobulins"/>
    <property type="match status" value="1"/>
</dbReference>
<evidence type="ECO:0008006" key="5">
    <source>
        <dbReference type="Google" id="ProtNLM"/>
    </source>
</evidence>
<protein>
    <recommendedName>
        <fullName evidence="5">Tandem large repeat</fullName>
    </recommendedName>
</protein>
<sequence length="3666" mass="400249">MKYCTYLALIVSLILTACGGGGGGGKGDSSPPSRATGSISGTVFDAPVSGALVKVWEYKNGKVGRLLGEATTAYDGQYSVAVKTASMPVLIDAEGGKYTDPFSKKEIKLVKGSPLKFQSLINYAEGANQTAMVTPLTYAATGLAKYNIRQGMDSQQAINASNDKIASLYGFNALTVRPSDVIKATQGVDIEGGYNAQNQYGLLLAAYSSYARDVLNSQVAVKPGYVDTDNTYTSAYLARVQYEDVLANGKMDGQFIDNGGEVNSTFGPANVTADTYSEILAQHIMIAANELDITTDFSVYSKQVQGKDDGISLDSTPPNIDRAETRVLLGKDLIEFNLSDNIGVKNASARLAYKLDEQWQEIDCSESNDFCELDKSEFHAKKRATKIKVIVETKQLDDIARDTSEFQRPLVNQAKLYVTVEDTNTTANQSTEEFTFKWDNEKPIVTITSADTISSNTDYHLEGSVEDEFGEISQVKVFINRAEQESLNCTKDKNNEQATGRHKCIFASIYENGMFGSGKTEIKVTAADKHGYIGEATKNIQKDVEQPILRIGYPSVDLDFVIDREVKTGNKYDADTFTNDNIDGVNYAIKADKYYVENGVALIPELDENLKLKDFTPDYLVMKEDPNSSLNLRQIPYITATVWDEGDQGSGLASKPKDITLSVTHFTKQRGGNWQKKHGEALETSIDDKGNSALPYAVVDGDLTYYIPFTKDVMKSTSTNRAHKLVISARDEAGNTSEQSFEVYYKLSYNLPKIKVVTPFINASVSLQVFDGGDNFVSTGDTCDTEPDLSSPDVASCVIEVQDPSASQIYRLQVLSDEAKNTHYYDWGTSNSDKPKVDLGTEAFAVYFKGASDKTFYITELASYHSGLFDYQWNNSNDKNVATAEAILKHVSKALAGSDSFFGFDPTITPYETNLEASKREETVGSLNNSQRHRLLVESFTNMATMASSSQVVNSVEFAKRIYADLSSDGKADGKLLDSEGKTQPVVLESYEFTTNTYTKDLANFYYYVMTGEDSFGYFTFKDLSLPKRNRPYTVEKKAALIYADKVATANPKFFNKEVIAQQGLKSIDNKPPQIVIDSGVHEITVADKTYVTANKMVFTVTATDPAEIGKVEIKVFYKQNEASEEFIKIDPLNIVKNPTQQGKYSFELDTSSGQYSAIKIFKVEVDVTDNKGNAGKATKEYHLDKTPPIVTLKRPNEDGDENVYLSAAGSQYPELTFEIDDQVSDDKTQRLLQFDPLNSDDIEEFTPQKFSESEESEFKVKLCSSDNCDKKTIGLEDGEWQLKVKAVDKFGQATQLEDFNPLKILIDSTPPVIGDLDDSFVLAANAKWEPQIKWLGGAPRQEVKIELQKPNGVFNELIVCEPGERDCIESYITVEKDTVKVQLVAEDLKDGDGKTHKFRVKASDSAYPPNTSKPKVLSFILDGSGPILKLLSPWIKDTKTESSLVIGKDFSFKFASAEDPSGVKIVNIYQRVNEQLVKLKSWSSNNPDWWKGEFKIEYLLPADPNIEVNGESKVTFVIEAVDNNGFSTQLEAGTVILDTIGPTLRLGGHQPNEYYSSGYKFTVNAEDYAQNGVITSAGVDKNSLQYWFNDQDNSRTQVKEEEGNYYITLPSVHADGDMKLSVSGKDIRGNERVKHFPLKISNSAPQLSNLNILYANGQNVEGAVTRTGDIKITLDAQDNSGIANVDLSIKYDNEDGSSQKFEFNVDEKYWQTTVSHGTLQRDGKYSLNIKAYNKVHVTSDQSAKFSEMDHTLRVQRQGVELSITKPTPFLNHVSGKTLSAEFTVLNDVQTKQIQCWVRENYTSAEAPQGQDRDMYTSGTINVNSAEAPRCSITSNEDFNQNPVLIVETLGQNDATNVQLFSFKQLDSQPPYPDFTQPYSVTAENIIRASGGKPKQFSMALVFTDDMSGVNINNGTWPILEKGFNTFEPTGCESRQNRQFRCTYTWDYSSFTDWIQPKLTFDINGLRDNAGNIAKPYPLELVLPSKAPEVSINIADNSSELPQYTIVKGGEAYTVILKTILDENSSIDEIEVKVGDRVYSSSNANHNDAFNNVECDNATCKGFTFNVPREIEQFNLTVTVKDVFGLKVEGSVDNLRVDNDEPTIGSIQSIERRGENIRFTFDISDQTSGLSEVTYKVKGIETPIIKQEQGKGEALYFELKASDLGLEPLTVDIIAKDKVGRSSLNWGKKINLTLPQISLTLSPETNFVGERLAVKDEKLSVTLNSENEGSLITAKSYSVMVAGSELEGEFSDTSWPLEIGINSDGQGESSLIIKVTDSLGREITEFTYSDKEYDAGGIPVLVDFVDPDIKNLSARKSSMVKEEGKYPVEVTAEVSDLHLSQVTVVLLNYEGTQVSQVSLKPSDDDVYTTTLNVAAGDYQVKVVALDRVGRKSEKKTDMTVEESPTPSVSMSLLDAPSDNKIGGGQNVTLEMKFSEAVKEFDSGDVLMRIGDEEYGPASLKDFKAIDKDGKQWQASYTTPSDTDTKVTFKIEKDSYLSENNIPGKGAELTLDIKGTKPQVSSVELPDSATVGEPINVSVTFTEEVTKPLGSTLGDAAVTWSEGDELRKVWIGQVTVPSTDASTLKLNLSIKGYQDKYANLGVENTNNSVSLNHVLSINEIGNVGQNSAKTIVIGGKWAHLQGQLTLTVSSKKYENVPLSGNGTWGQAVSIEDLPQGRITVTVSGKNAKGEAVTGEEQTFIFDAAAPVIDDELLTVSRDDENGTVTLGFDIQDKASGLSQVTYQFNGKEIVKDSTDKTQLSLAADDLAGKDELKVTIKAEDTLGQTISVERTINVAQPEVSLSLQGAADLTEGGLSLTQLPQSITLTAPSAEGSVVNAAGYSMALVPSGEGKESTVKQGTFTHGRADIEIKENELEEGEFALRLVVTDSLGREITEFTYSDKEYDAGGIPVLVDFVDPDIKNLSARKSGMVKEEGKYPVKVTAEVSDLHLSQVTAVLLNDKGTQVSQVSLEPSDDNGYTTTLNVAAGDYQVKVVALDRAGRKSEKKTDVTVEESPTPSVSMSLLDATSGNALSGNAIGGGQNVMLEMKFSEAVKEFDSGDVLMRIGDEEYGLKAMGVDDKQWQASYTTPPDTDTKVTFKIEKDSYLSVNNIPGNGAELVLDIKGTKPQVSSVELPDSATVGEPINVSVTFTEEVTKPLGSTLGDAAVTWSEGDELRKVWIGQVTVPSTDASTLKLNLSIKGYQDKYANLGVENTNNSVSLNHVLSINEIGNVGQNSSKTIVIGGKWAHLQGQLTLTVSSKKYENVPLSGNGTWGQAVSIEDLPQGRIKVTVSGNNAEGQKVEGEKQTFTFDAAAPVINEEFLEISYDNNHATFGFDIQDAASGLSQVTYQFNDKEIVKDSADKTQLSLAAEDLAGKDELKVTIKAEDTLGQTFSVERTINVAQPEVNLSLQGPVDLIDGALPLTQLPQSMTLTAPSAEGSVVNAAGYSMTLVPSDESGNTVTLSELKLPSGSTDSTAEFNLAASQIPQGEFTLRFVVTDSLGREIEQFTYSDETYGARGIPVLVDFVDPEVSNVDWQTSQASAGEAVEFTVTFSEPVNQPAGSTLGDEAVNWSGSDELSQEWIGQVTLPSELATNLESLTLLVKGHADRAGNPGGENRDYSLPLTPPVEIPDNSGTEDSLETPREDSELSELDPGSPESEIEETRLAA</sequence>
<feature type="signal peptide" evidence="2">
    <location>
        <begin position="1"/>
        <end position="19"/>
    </location>
</feature>
<evidence type="ECO:0000256" key="2">
    <source>
        <dbReference type="SAM" id="SignalP"/>
    </source>
</evidence>
<feature type="region of interest" description="Disordered" evidence="1">
    <location>
        <begin position="3000"/>
        <end position="3021"/>
    </location>
</feature>
<accession>A0A3R9EFN9</accession>
<evidence type="ECO:0000313" key="4">
    <source>
        <dbReference type="Proteomes" id="UP000269041"/>
    </source>
</evidence>
<feature type="compositionally biased region" description="Polar residues" evidence="1">
    <location>
        <begin position="3011"/>
        <end position="3021"/>
    </location>
</feature>
<proteinExistence type="predicted"/>
<reference evidence="3 4" key="1">
    <citation type="submission" date="2018-12" db="EMBL/GenBank/DDBJ databases">
        <title>Genomic taxonomy of the Vibrionaceae family.</title>
        <authorList>
            <person name="Gomez-Gil B."/>
            <person name="Enciso-Ibarra K."/>
        </authorList>
    </citation>
    <scope>NUCLEOTIDE SEQUENCE [LARGE SCALE GENOMIC DNA]</scope>
    <source>
        <strain evidence="3 4">CAIM 594</strain>
    </source>
</reference>
<keyword evidence="4" id="KW-1185">Reference proteome</keyword>
<feature type="region of interest" description="Disordered" evidence="1">
    <location>
        <begin position="2393"/>
        <end position="2419"/>
    </location>
</feature>
<organism evidence="3 4">
    <name type="scientific">Vibrio pectenicida</name>
    <dbReference type="NCBI Taxonomy" id="62763"/>
    <lineage>
        <taxon>Bacteria</taxon>
        <taxon>Pseudomonadati</taxon>
        <taxon>Pseudomonadota</taxon>
        <taxon>Gammaproteobacteria</taxon>
        <taxon>Vibrionales</taxon>
        <taxon>Vibrionaceae</taxon>
        <taxon>Vibrio</taxon>
    </lineage>
</organism>
<dbReference type="OrthoDB" id="5807000at2"/>
<keyword evidence="2" id="KW-0732">Signal</keyword>
<evidence type="ECO:0000256" key="1">
    <source>
        <dbReference type="SAM" id="MobiDB-lite"/>
    </source>
</evidence>
<dbReference type="Proteomes" id="UP000269041">
    <property type="component" value="Unassembled WGS sequence"/>
</dbReference>
<feature type="chain" id="PRO_5018683374" description="Tandem large repeat" evidence="2">
    <location>
        <begin position="20"/>
        <end position="3666"/>
    </location>
</feature>
<comment type="caution">
    <text evidence="3">The sequence shown here is derived from an EMBL/GenBank/DDBJ whole genome shotgun (WGS) entry which is preliminary data.</text>
</comment>
<gene>
    <name evidence="3" type="ORF">EJA03_13125</name>
</gene>